<dbReference type="EMBL" id="SNXW01000003">
    <property type="protein sequence ID" value="TDP84773.1"/>
    <property type="molecule type" value="Genomic_DNA"/>
</dbReference>
<name>A0A4R6RES1_9BURK</name>
<evidence type="ECO:0000313" key="1">
    <source>
        <dbReference type="EMBL" id="TDP84773.1"/>
    </source>
</evidence>
<gene>
    <name evidence="1" type="ORF">EV672_103347</name>
</gene>
<organism evidence="1 2">
    <name type="scientific">Aquabacterium commune</name>
    <dbReference type="NCBI Taxonomy" id="70586"/>
    <lineage>
        <taxon>Bacteria</taxon>
        <taxon>Pseudomonadati</taxon>
        <taxon>Pseudomonadota</taxon>
        <taxon>Betaproteobacteria</taxon>
        <taxon>Burkholderiales</taxon>
        <taxon>Aquabacterium</taxon>
    </lineage>
</organism>
<comment type="caution">
    <text evidence="1">The sequence shown here is derived from an EMBL/GenBank/DDBJ whole genome shotgun (WGS) entry which is preliminary data.</text>
</comment>
<sequence length="110" mass="12124">MTLLANFIRTSPTLLKTYGPRAGVHAEVYEGPQAGVLLVRLMDARRGEPAILRKDAFITKSIESDGSDSLCLGQVTNYAYRPADVVTNDKLFQLVTHERFDRLVAAAARC</sequence>
<keyword evidence="2" id="KW-1185">Reference proteome</keyword>
<accession>A0A4R6RES1</accession>
<proteinExistence type="predicted"/>
<dbReference type="AlphaFoldDB" id="A0A4R6RES1"/>
<reference evidence="1 2" key="1">
    <citation type="submission" date="2019-03" db="EMBL/GenBank/DDBJ databases">
        <title>Genomic Encyclopedia of Type Strains, Phase IV (KMG-IV): sequencing the most valuable type-strain genomes for metagenomic binning, comparative biology and taxonomic classification.</title>
        <authorList>
            <person name="Goeker M."/>
        </authorList>
    </citation>
    <scope>NUCLEOTIDE SEQUENCE [LARGE SCALE GENOMIC DNA]</scope>
    <source>
        <strain evidence="1 2">DSM 11901</strain>
    </source>
</reference>
<protein>
    <submittedName>
        <fullName evidence="1">Uncharacterized protein</fullName>
    </submittedName>
</protein>
<evidence type="ECO:0000313" key="2">
    <source>
        <dbReference type="Proteomes" id="UP000294593"/>
    </source>
</evidence>
<dbReference type="RefSeq" id="WP_133608017.1">
    <property type="nucleotide sequence ID" value="NZ_SNXW01000003.1"/>
</dbReference>
<dbReference type="Proteomes" id="UP000294593">
    <property type="component" value="Unassembled WGS sequence"/>
</dbReference>